<reference evidence="3 4" key="1">
    <citation type="journal article" date="2022" name="Res Sq">
        <title>Evolution of multicellular longitudinally dividing oral cavity symbionts (Neisseriaceae).</title>
        <authorList>
            <person name="Nyongesa S."/>
            <person name="Weber P."/>
            <person name="Bernet E."/>
            <person name="Pullido F."/>
            <person name="Nieckarz M."/>
            <person name="Delaby M."/>
            <person name="Nieves C."/>
            <person name="Viehboeck T."/>
            <person name="Krause N."/>
            <person name="Rivera-Millot A."/>
            <person name="Nakamura A."/>
            <person name="Vischer N."/>
            <person name="VanNieuwenhze M."/>
            <person name="Brun Y."/>
            <person name="Cava F."/>
            <person name="Bulgheresi S."/>
            <person name="Veyrier F."/>
        </authorList>
    </citation>
    <scope>NUCLEOTIDE SEQUENCE [LARGE SCALE GENOMIC DNA]</scope>
    <source>
        <strain evidence="3 4">SN4</strain>
    </source>
</reference>
<evidence type="ECO:0008006" key="5">
    <source>
        <dbReference type="Google" id="ProtNLM"/>
    </source>
</evidence>
<accession>A0ABY4E931</accession>
<feature type="chain" id="PRO_5046643042" description="Peptidase M23" evidence="2">
    <location>
        <begin position="24"/>
        <end position="111"/>
    </location>
</feature>
<protein>
    <recommendedName>
        <fullName evidence="5">Peptidase M23</fullName>
    </recommendedName>
</protein>
<name>A0ABY4E931_9NEIS</name>
<keyword evidence="4" id="KW-1185">Reference proteome</keyword>
<evidence type="ECO:0000313" key="3">
    <source>
        <dbReference type="EMBL" id="UOO90993.1"/>
    </source>
</evidence>
<dbReference type="Proteomes" id="UP000832011">
    <property type="component" value="Chromosome"/>
</dbReference>
<sequence>MNWVGKASMGVVLALGLSSVVWAQTAAESELLSAQKAYQEVLRTTQSQKSSLSTKQEQLNTAKQRLTEIQNSISKLETEVASAQAADTAAQQALQAAGARLDAAWTAVKSQ</sequence>
<evidence type="ECO:0000256" key="2">
    <source>
        <dbReference type="SAM" id="SignalP"/>
    </source>
</evidence>
<keyword evidence="2" id="KW-0732">Signal</keyword>
<dbReference type="RefSeq" id="WP_058305235.1">
    <property type="nucleotide sequence ID" value="NZ_CABKVG010000006.1"/>
</dbReference>
<evidence type="ECO:0000256" key="1">
    <source>
        <dbReference type="SAM" id="Coils"/>
    </source>
</evidence>
<proteinExistence type="predicted"/>
<keyword evidence="1" id="KW-0175">Coiled coil</keyword>
<gene>
    <name evidence="3" type="ORF">LVJ82_08525</name>
</gene>
<dbReference type="EMBL" id="CP091511">
    <property type="protein sequence ID" value="UOO90993.1"/>
    <property type="molecule type" value="Genomic_DNA"/>
</dbReference>
<feature type="signal peptide" evidence="2">
    <location>
        <begin position="1"/>
        <end position="23"/>
    </location>
</feature>
<evidence type="ECO:0000313" key="4">
    <source>
        <dbReference type="Proteomes" id="UP000832011"/>
    </source>
</evidence>
<organism evidence="3 4">
    <name type="scientific">Vitreoscilla massiliensis</name>
    <dbReference type="NCBI Taxonomy" id="1689272"/>
    <lineage>
        <taxon>Bacteria</taxon>
        <taxon>Pseudomonadati</taxon>
        <taxon>Pseudomonadota</taxon>
        <taxon>Betaproteobacteria</taxon>
        <taxon>Neisseriales</taxon>
        <taxon>Neisseriaceae</taxon>
        <taxon>Vitreoscilla</taxon>
    </lineage>
</organism>
<feature type="coiled-coil region" evidence="1">
    <location>
        <begin position="52"/>
        <end position="86"/>
    </location>
</feature>